<gene>
    <name evidence="1" type="ORF">K7472_08160</name>
</gene>
<dbReference type="EMBL" id="JAINVZ010000004">
    <property type="protein sequence ID" value="MBY8884819.1"/>
    <property type="molecule type" value="Genomic_DNA"/>
</dbReference>
<name>A0ABS7QSN3_9ACTN</name>
<keyword evidence="2" id="KW-1185">Reference proteome</keyword>
<evidence type="ECO:0000313" key="1">
    <source>
        <dbReference type="EMBL" id="MBY8884819.1"/>
    </source>
</evidence>
<dbReference type="Proteomes" id="UP001198565">
    <property type="component" value="Unassembled WGS sequence"/>
</dbReference>
<comment type="caution">
    <text evidence="1">The sequence shown here is derived from an EMBL/GenBank/DDBJ whole genome shotgun (WGS) entry which is preliminary data.</text>
</comment>
<reference evidence="1 2" key="1">
    <citation type="submission" date="2021-08" db="EMBL/GenBank/DDBJ databases">
        <title>Streptomyces sp. PTM05 isolated from lichen.</title>
        <authorList>
            <person name="Somphong A."/>
            <person name="Phongsopitanun W."/>
            <person name="Tanasupawat S."/>
        </authorList>
    </citation>
    <scope>NUCLEOTIDE SEQUENCE [LARGE SCALE GENOMIC DNA]</scope>
    <source>
        <strain evidence="1 2">Ptm05</strain>
    </source>
</reference>
<accession>A0ABS7QSN3</accession>
<organism evidence="1 2">
    <name type="scientific">Streptantibioticus parmotrematis</name>
    <dbReference type="NCBI Taxonomy" id="2873249"/>
    <lineage>
        <taxon>Bacteria</taxon>
        <taxon>Bacillati</taxon>
        <taxon>Actinomycetota</taxon>
        <taxon>Actinomycetes</taxon>
        <taxon>Kitasatosporales</taxon>
        <taxon>Streptomycetaceae</taxon>
        <taxon>Streptantibioticus</taxon>
    </lineage>
</organism>
<protein>
    <submittedName>
        <fullName evidence="1">Uncharacterized protein</fullName>
    </submittedName>
</protein>
<dbReference type="RefSeq" id="WP_222975586.1">
    <property type="nucleotide sequence ID" value="NZ_JAINVZ010000004.1"/>
</dbReference>
<sequence length="208" mass="22884">MTHSRGVQHLADELGVEAEHVARAFRTASHAHAAIRAVKYTHLTDEQFRRLIDNDRYTIAVVANLAMRFAGRTEDARLLTDIYKAASGKTAHRPVIRRGVGTLRDHHDHDVVQQAIRILQAAGLPPIETDGTRALRDGFQVLPGCDELPGWVFIAPDPDCAHRGGFAGGRDGYPTVMKWAGWGVIPEPLAEGLFAAVHPDHRDQPFPS</sequence>
<evidence type="ECO:0000313" key="2">
    <source>
        <dbReference type="Proteomes" id="UP001198565"/>
    </source>
</evidence>
<proteinExistence type="predicted"/>